<dbReference type="InterPro" id="IPR023193">
    <property type="entry name" value="EPSP_synthase_CS"/>
</dbReference>
<evidence type="ECO:0000313" key="11">
    <source>
        <dbReference type="Proteomes" id="UP000270620"/>
    </source>
</evidence>
<comment type="caution">
    <text evidence="10">The sequence shown here is derived from an EMBL/GenBank/DDBJ whole genome shotgun (WGS) entry which is preliminary data.</text>
</comment>
<dbReference type="GO" id="GO:0009423">
    <property type="term" value="P:chorismate biosynthetic process"/>
    <property type="evidence" value="ECO:0007669"/>
    <property type="project" value="UniProtKB-UniPathway"/>
</dbReference>
<evidence type="ECO:0000256" key="6">
    <source>
        <dbReference type="ARBA" id="ARBA00023141"/>
    </source>
</evidence>
<dbReference type="InterPro" id="IPR013792">
    <property type="entry name" value="RNA3'P_cycl/enolpyr_Trfase_a/b"/>
</dbReference>
<evidence type="ECO:0000313" key="10">
    <source>
        <dbReference type="EMBL" id="RSK39921.1"/>
    </source>
</evidence>
<comment type="catalytic activity">
    <reaction evidence="8">
        <text>3-phosphoshikimate + phosphoenolpyruvate = 5-O-(1-carboxyvinyl)-3-phosphoshikimate + phosphate</text>
        <dbReference type="Rhea" id="RHEA:21256"/>
        <dbReference type="ChEBI" id="CHEBI:43474"/>
        <dbReference type="ChEBI" id="CHEBI:57701"/>
        <dbReference type="ChEBI" id="CHEBI:58702"/>
        <dbReference type="ChEBI" id="CHEBI:145989"/>
        <dbReference type="EC" id="2.5.1.19"/>
    </reaction>
    <physiologicalReaction direction="left-to-right" evidence="8">
        <dbReference type="Rhea" id="RHEA:21257"/>
    </physiologicalReaction>
</comment>
<dbReference type="GO" id="GO:0003866">
    <property type="term" value="F:3-phosphoshikimate 1-carboxyvinyltransferase activity"/>
    <property type="evidence" value="ECO:0007669"/>
    <property type="project" value="UniProtKB-EC"/>
</dbReference>
<evidence type="ECO:0000256" key="5">
    <source>
        <dbReference type="ARBA" id="ARBA00022679"/>
    </source>
</evidence>
<dbReference type="GO" id="GO:0009073">
    <property type="term" value="P:aromatic amino acid family biosynthetic process"/>
    <property type="evidence" value="ECO:0007669"/>
    <property type="project" value="UniProtKB-KW"/>
</dbReference>
<dbReference type="AlphaFoldDB" id="A0A3R9UTR0"/>
<comment type="pathway">
    <text evidence="1">Metabolic intermediate biosynthesis; chorismate biosynthesis; chorismate from D-erythrose 4-phosphate and phosphoenolpyruvate: step 6/7.</text>
</comment>
<reference evidence="10 11" key="1">
    <citation type="submission" date="2018-12" db="EMBL/GenBank/DDBJ databases">
        <title>Mangrovimonas spongiae sp. nov., a novel member of the genus Mangrovimonas isolated from marine sponge.</title>
        <authorList>
            <person name="Zhuang L."/>
            <person name="Luo L."/>
        </authorList>
    </citation>
    <scope>NUCLEOTIDE SEQUENCE [LARGE SCALE GENOMIC DNA]</scope>
    <source>
        <strain evidence="10 11">HN-E26</strain>
    </source>
</reference>
<evidence type="ECO:0000256" key="7">
    <source>
        <dbReference type="ARBA" id="ARBA00030046"/>
    </source>
</evidence>
<keyword evidence="6" id="KW-0057">Aromatic amino acid biosynthesis</keyword>
<keyword evidence="5 10" id="KW-0808">Transferase</keyword>
<organism evidence="10 11">
    <name type="scientific">Mangrovimonas spongiae</name>
    <dbReference type="NCBI Taxonomy" id="2494697"/>
    <lineage>
        <taxon>Bacteria</taxon>
        <taxon>Pseudomonadati</taxon>
        <taxon>Bacteroidota</taxon>
        <taxon>Flavobacteriia</taxon>
        <taxon>Flavobacteriales</taxon>
        <taxon>Flavobacteriaceae</taxon>
        <taxon>Mangrovimonas</taxon>
    </lineage>
</organism>
<evidence type="ECO:0000256" key="4">
    <source>
        <dbReference type="ARBA" id="ARBA00022605"/>
    </source>
</evidence>
<protein>
    <recommendedName>
        <fullName evidence="3">3-phosphoshikimate 1-carboxyvinyltransferase</fullName>
        <ecNumber evidence="3">2.5.1.19</ecNumber>
    </recommendedName>
    <alternativeName>
        <fullName evidence="7">5-enolpyruvylshikimate-3-phosphate synthase</fullName>
    </alternativeName>
</protein>
<dbReference type="PANTHER" id="PTHR21090:SF5">
    <property type="entry name" value="PENTAFUNCTIONAL AROM POLYPEPTIDE"/>
    <property type="match status" value="1"/>
</dbReference>
<dbReference type="Pfam" id="PF00275">
    <property type="entry name" value="EPSP_synthase"/>
    <property type="match status" value="1"/>
</dbReference>
<dbReference type="InterPro" id="IPR001986">
    <property type="entry name" value="Enolpyruvate_Tfrase_dom"/>
</dbReference>
<keyword evidence="4" id="KW-0028">Amino-acid biosynthesis</keyword>
<dbReference type="PIRSF" id="PIRSF000505">
    <property type="entry name" value="EPSPS"/>
    <property type="match status" value="1"/>
</dbReference>
<sequence length="409" mass="45478">MHLKLHQSHIKKESHITVSGSKSESNRLLLLQALYPKINISNLSDSDDSHVMQKGLSGHFDVVDIHHAGTAMRFLTAYFAMQAQKEVVLTGSERMKERPIKILVDALKNLGADITYMENDGCPPLKILGKELVKDKVTLNAHVSSQYISALLLVAPKLKNGLELTLKGEITSVPYIKMTLSLLEQIGVDTTFKDNIITVTPKPSLDKTIDSIVESDWSSASYFYSIVAMSSMGTKITLSSYKENSLQGDSELASIYQQFGVQTSFKKNTITLEKISEVTLEKDIELNLVNCPDIAQTITVTCLGLGLSCYLSGLHTLRIKETDRLQALKTEIKKLGGHINITDNSLKLHASNKLIRNIEINTYNDHRMAMAFAPLALKTDILIKNAYVVTKSYKAFWDDLKTLGFKISQ</sequence>
<dbReference type="Gene3D" id="3.65.10.10">
    <property type="entry name" value="Enolpyruvate transferase domain"/>
    <property type="match status" value="2"/>
</dbReference>
<dbReference type="EMBL" id="RWBG01000003">
    <property type="protein sequence ID" value="RSK39921.1"/>
    <property type="molecule type" value="Genomic_DNA"/>
</dbReference>
<dbReference type="InterPro" id="IPR006264">
    <property type="entry name" value="EPSP_synthase"/>
</dbReference>
<dbReference type="EC" id="2.5.1.19" evidence="3"/>
<evidence type="ECO:0000256" key="3">
    <source>
        <dbReference type="ARBA" id="ARBA00012450"/>
    </source>
</evidence>
<dbReference type="UniPathway" id="UPA00053">
    <property type="reaction ID" value="UER00089"/>
</dbReference>
<accession>A0A3R9UTR0</accession>
<dbReference type="PANTHER" id="PTHR21090">
    <property type="entry name" value="AROM/DEHYDROQUINATE SYNTHASE"/>
    <property type="match status" value="1"/>
</dbReference>
<keyword evidence="11" id="KW-1185">Reference proteome</keyword>
<evidence type="ECO:0000256" key="8">
    <source>
        <dbReference type="ARBA" id="ARBA00044633"/>
    </source>
</evidence>
<dbReference type="RefSeq" id="WP_125467945.1">
    <property type="nucleotide sequence ID" value="NZ_RWBG01000003.1"/>
</dbReference>
<dbReference type="GO" id="GO:0008652">
    <property type="term" value="P:amino acid biosynthetic process"/>
    <property type="evidence" value="ECO:0007669"/>
    <property type="project" value="UniProtKB-KW"/>
</dbReference>
<name>A0A3R9UTR0_9FLAO</name>
<dbReference type="OrthoDB" id="9809920at2"/>
<evidence type="ECO:0000259" key="9">
    <source>
        <dbReference type="Pfam" id="PF00275"/>
    </source>
</evidence>
<proteinExistence type="inferred from homology"/>
<dbReference type="PROSITE" id="PS00885">
    <property type="entry name" value="EPSP_SYNTHASE_2"/>
    <property type="match status" value="1"/>
</dbReference>
<dbReference type="Proteomes" id="UP000270620">
    <property type="component" value="Unassembled WGS sequence"/>
</dbReference>
<dbReference type="SUPFAM" id="SSF55205">
    <property type="entry name" value="EPT/RTPC-like"/>
    <property type="match status" value="1"/>
</dbReference>
<feature type="domain" description="Enolpyruvate transferase" evidence="9">
    <location>
        <begin position="61"/>
        <end position="400"/>
    </location>
</feature>
<dbReference type="InterPro" id="IPR036968">
    <property type="entry name" value="Enolpyruvate_Tfrase_sf"/>
</dbReference>
<gene>
    <name evidence="10" type="ORF">EJA19_08545</name>
</gene>
<comment type="similarity">
    <text evidence="2">Belongs to the EPSP synthase family.</text>
</comment>
<evidence type="ECO:0000256" key="1">
    <source>
        <dbReference type="ARBA" id="ARBA00004811"/>
    </source>
</evidence>
<evidence type="ECO:0000256" key="2">
    <source>
        <dbReference type="ARBA" id="ARBA00009948"/>
    </source>
</evidence>